<accession>A0A9D9EIM6</accession>
<reference evidence="2" key="1">
    <citation type="submission" date="2020-10" db="EMBL/GenBank/DDBJ databases">
        <authorList>
            <person name="Gilroy R."/>
        </authorList>
    </citation>
    <scope>NUCLEOTIDE SEQUENCE</scope>
    <source>
        <strain evidence="2">20514</strain>
    </source>
</reference>
<protein>
    <recommendedName>
        <fullName evidence="4">OmpA family protein</fullName>
    </recommendedName>
</protein>
<reference evidence="2" key="2">
    <citation type="journal article" date="2021" name="PeerJ">
        <title>Extensive microbial diversity within the chicken gut microbiome revealed by metagenomics and culture.</title>
        <authorList>
            <person name="Gilroy R."/>
            <person name="Ravi A."/>
            <person name="Getino M."/>
            <person name="Pursley I."/>
            <person name="Horton D.L."/>
            <person name="Alikhan N.F."/>
            <person name="Baker D."/>
            <person name="Gharbi K."/>
            <person name="Hall N."/>
            <person name="Watson M."/>
            <person name="Adriaenssens E.M."/>
            <person name="Foster-Nyarko E."/>
            <person name="Jarju S."/>
            <person name="Secka A."/>
            <person name="Antonio M."/>
            <person name="Oren A."/>
            <person name="Chaudhuri R.R."/>
            <person name="La Ragione R."/>
            <person name="Hildebrand F."/>
            <person name="Pallen M.J."/>
        </authorList>
    </citation>
    <scope>NUCLEOTIDE SEQUENCE</scope>
    <source>
        <strain evidence="2">20514</strain>
    </source>
</reference>
<feature type="signal peptide" evidence="1">
    <location>
        <begin position="1"/>
        <end position="23"/>
    </location>
</feature>
<proteinExistence type="predicted"/>
<keyword evidence="1" id="KW-0732">Signal</keyword>
<sequence>MGILKIWKPVMTAATCLMLLSCAAQKRLEDLSSRSVSATLSISGDAGDGIPETGKEEIEIPDTIEVHEFDGRTVILMNAVMDENGEMVATDVIKAATVTARFRNVAERHGKVDLSFTITVPEDMQYSDWQLRFRPYMAIMGDTLSLDPVMVTGAEYRKAQLKGYQRYERFLKSIVTDSSAFINIRLLELFLERNMPRLYAFRNDSTAVSEEEFRSSFGVTEEEAVRHYTNLLRTQANGRRIARKGKMFSRLVKSPIVTEGLRLDTIIRDPSGAFAYEYTQSVRSRPGLKKVDIILTGKAYMEDRCIYTMPCPEALTFYISSLSTLTDDSERFLTRVVERKAEANTACYIDFGSGSHTVDEDLGNNRTEIHRIKDNLASLLENREFDLDSIVVTASASPEGDAAYNERLSGQRAEAITDYFGAWMDRYADSLARESGVFISEDGKESVMQGRTVEMTSRSGGENWRMLEALVASDTVMTVQDKEIFAGLMPISDIDSREKALGKLPFYGHLRQHVYPRLRTVKFNFHLHRKGMIKDTVHTTEPDTAYMNGIQAIKDRDYERAVTLLRPYADYNTAVAYMSLDYNASALAILEGLEKTDRVNYLLAVLYGRKGEYEKAAAHYISACRQNRGMIHRGNLDPEIAALKRIYDIDKQITGNGYDD</sequence>
<dbReference type="Gene3D" id="3.30.1330.60">
    <property type="entry name" value="OmpA-like domain"/>
    <property type="match status" value="1"/>
</dbReference>
<dbReference type="AlphaFoldDB" id="A0A9D9EIM6"/>
<feature type="chain" id="PRO_5038341896" description="OmpA family protein" evidence="1">
    <location>
        <begin position="24"/>
        <end position="660"/>
    </location>
</feature>
<dbReference type="Proteomes" id="UP000810252">
    <property type="component" value="Unassembled WGS sequence"/>
</dbReference>
<dbReference type="InterPro" id="IPR036737">
    <property type="entry name" value="OmpA-like_sf"/>
</dbReference>
<dbReference type="EMBL" id="JADIMQ010000003">
    <property type="protein sequence ID" value="MBO8447653.1"/>
    <property type="molecule type" value="Genomic_DNA"/>
</dbReference>
<evidence type="ECO:0000256" key="1">
    <source>
        <dbReference type="SAM" id="SignalP"/>
    </source>
</evidence>
<comment type="caution">
    <text evidence="2">The sequence shown here is derived from an EMBL/GenBank/DDBJ whole genome shotgun (WGS) entry which is preliminary data.</text>
</comment>
<dbReference type="SUPFAM" id="SSF48452">
    <property type="entry name" value="TPR-like"/>
    <property type="match status" value="1"/>
</dbReference>
<dbReference type="Gene3D" id="1.25.40.10">
    <property type="entry name" value="Tetratricopeptide repeat domain"/>
    <property type="match status" value="1"/>
</dbReference>
<dbReference type="PROSITE" id="PS51257">
    <property type="entry name" value="PROKAR_LIPOPROTEIN"/>
    <property type="match status" value="1"/>
</dbReference>
<dbReference type="InterPro" id="IPR011990">
    <property type="entry name" value="TPR-like_helical_dom_sf"/>
</dbReference>
<evidence type="ECO:0000313" key="3">
    <source>
        <dbReference type="Proteomes" id="UP000810252"/>
    </source>
</evidence>
<evidence type="ECO:0000313" key="2">
    <source>
        <dbReference type="EMBL" id="MBO8447653.1"/>
    </source>
</evidence>
<organism evidence="2 3">
    <name type="scientific">Candidatus Cryptobacteroides merdigallinarum</name>
    <dbReference type="NCBI Taxonomy" id="2840770"/>
    <lineage>
        <taxon>Bacteria</taxon>
        <taxon>Pseudomonadati</taxon>
        <taxon>Bacteroidota</taxon>
        <taxon>Bacteroidia</taxon>
        <taxon>Bacteroidales</taxon>
        <taxon>Candidatus Cryptobacteroides</taxon>
    </lineage>
</organism>
<name>A0A9D9EIM6_9BACT</name>
<gene>
    <name evidence="2" type="ORF">IAC29_00085</name>
</gene>
<evidence type="ECO:0008006" key="4">
    <source>
        <dbReference type="Google" id="ProtNLM"/>
    </source>
</evidence>